<gene>
    <name evidence="5" type="primary">hlk</name>
</gene>
<dbReference type="RefSeq" id="XP_036670029.3">
    <property type="nucleotide sequence ID" value="XM_036814134.3"/>
</dbReference>
<feature type="domain" description="Thioredoxin" evidence="3">
    <location>
        <begin position="658"/>
        <end position="821"/>
    </location>
</feature>
<accession>A0AB40A235</accession>
<evidence type="ECO:0000256" key="1">
    <source>
        <dbReference type="SAM" id="MobiDB-lite"/>
    </source>
</evidence>
<feature type="chain" id="PRO_5045507773" evidence="2">
    <location>
        <begin position="28"/>
        <end position="1552"/>
    </location>
</feature>
<feature type="domain" description="Thioredoxin" evidence="3">
    <location>
        <begin position="38"/>
        <end position="170"/>
    </location>
</feature>
<evidence type="ECO:0000313" key="4">
    <source>
        <dbReference type="Proteomes" id="UP001652628"/>
    </source>
</evidence>
<evidence type="ECO:0000256" key="2">
    <source>
        <dbReference type="SAM" id="SignalP"/>
    </source>
</evidence>
<dbReference type="SUPFAM" id="SSF52833">
    <property type="entry name" value="Thioredoxin-like"/>
    <property type="match status" value="6"/>
</dbReference>
<keyword evidence="4" id="KW-1185">Reference proteome</keyword>
<sequence length="1552" mass="177707">MTFTRLKTLSLLVCALLALSFPGYVNGATNNNSKKGSQPVAPIEPEAVIEEVNAKQLEKLLADKDYVAVFWYARSCVTCDKVLAELEKIDDDTDSFGVDFVKINDKRLAKQYGIKNFPALTYFREKEPIIYDGDLMDEEGVLDFLTSLEAMDLPDRIEEVNSKILQKIIEDTDFVAVLFCPDHETCPPRVMDKQQCRKCAKALQELENIDDEADQLGIGFVKIHDEALADEYNLGNLPALVYYRHQTPIIYEGELQREEDVLEWLVQNKSTGDEDDVIEDVTSKTLSTLISNIDNLVVLFYDHGNDDSMTVLEELEQIDDDCDKHGIQFVKIDDAKAAADYGIDSIPAIVYFEKEIPNVYDGDLMDEEQILKWLLGQLERDEIEDVTDEMLDTMIKEGRVIAVLFYDNNDKKSQKVLEELENIDDECDALGITFVKIDNPEEAVEYGINKVPKLIYFEKGIPTIYEGNLEDEEKLLKWLTDQTSSDQIEDITDEMLDLIIEKMPHVAVLFYDKDQKKSQKILAELENIDDECDQNDIAFVKIDDDKEAKEWGIDEIPSIVLFERGIPHIYEGDLMKEDELLGWLVHQKRYSEIPEVTDEMKDKLVENTEHLAVIFYDKDDKQDMRILNELENIDDELEKEGIVIVRIDNAAEAKEYGLDHLPALIYFENKIPALYEGDLMNEDEVLEWLLVQKKTATIEEVTDEILVNLINEHEYVVVFFTGPCEPGETCDHTLNALESIDDELDEAGIIFVTTEDTGVAKKYNVKTYPRLVFFRNRDPLHFTGDLDDEDEVLAWITDDETLEIPGKIEEVNVKMLDKILAENDHVVVFFYAEGDKKAQKILNELENIDDECEEKDIDFVKTSDDDIDKEYDLPGLPALAFYRHKFRTIYTGDLMKEEEILEWVIDLHESTADVIESVDRKTLQVLINDVEHLAVFFYDDECESCSDILEELENIDDDTDKHGIQFVKSNDVKLAHEIGIFAFPALVYYETGVPIMYDGNLKNENRVLQWLVNQKSNDDDGSDEKIVKLRYPKENDEDKRDKLKRLQYSIRNERLRQKKLLVKNGDEDEEDETGEKGTDKDDEDDEDDDNGDDEDEDEDDEDEDDNNGDDEDEDDEEDNNGDDEDEDDDEDNNGDDEDDDDNNGDDEDEDDDKDNNKDEDDDEDNNEDDYEDEDDNNEDDEDEDDEEDNNGDDEDEDDEEDNNGDDEDEDDNNGDDEDEDDEDNNGDDEDDEDDNNNGDDKDDEDDDDDEEDKNGDDEDDEDDNNGDDEDDEDDDNKGDDDDEEDKNGDDDDEDDEEDTEGNDKDLDGDDEDDDEDEDEEEDIKSKPKYRHTAKGRTIHRLADLCSGRLIDEIDLGKRNSNRNAFKQDDECFYVGLGHDGHSAKRGNNFVPNDYKPFQCCPTKLEKSTKVPKMTAQRIGHSEGDQGKRPIGGGNFQFAGSASKSSGKPVASKKQTKAPAPKDSEEDDDDEEKPLVKVSYANKRSGGSNKPQAGKKVVAKDNNDEESQEVEKSAKQKSSKKSGKLNVKTGIHFFQNRLKNLYDIVFQDFSLWE</sequence>
<dbReference type="PROSITE" id="PS51352">
    <property type="entry name" value="THIOREDOXIN_2"/>
    <property type="match status" value="2"/>
</dbReference>
<dbReference type="CDD" id="cd02961">
    <property type="entry name" value="PDI_a_family"/>
    <property type="match status" value="3"/>
</dbReference>
<dbReference type="InterPro" id="IPR036249">
    <property type="entry name" value="Thioredoxin-like_sf"/>
</dbReference>
<dbReference type="Proteomes" id="UP001652628">
    <property type="component" value="Chromosome 2R"/>
</dbReference>
<proteinExistence type="predicted"/>
<feature type="compositionally biased region" description="Acidic residues" evidence="1">
    <location>
        <begin position="1080"/>
        <end position="1322"/>
    </location>
</feature>
<name>A0AB40A235_DROSZ</name>
<dbReference type="InterPro" id="IPR013766">
    <property type="entry name" value="Thioredoxin_domain"/>
</dbReference>
<dbReference type="Gene3D" id="3.40.30.10">
    <property type="entry name" value="Glutaredoxin"/>
    <property type="match status" value="8"/>
</dbReference>
<organism evidence="4 5">
    <name type="scientific">Drosophila suzukii</name>
    <name type="common">Spotted-wing drosophila fruit fly</name>
    <dbReference type="NCBI Taxonomy" id="28584"/>
    <lineage>
        <taxon>Eukaryota</taxon>
        <taxon>Metazoa</taxon>
        <taxon>Ecdysozoa</taxon>
        <taxon>Arthropoda</taxon>
        <taxon>Hexapoda</taxon>
        <taxon>Insecta</taxon>
        <taxon>Pterygota</taxon>
        <taxon>Neoptera</taxon>
        <taxon>Endopterygota</taxon>
        <taxon>Diptera</taxon>
        <taxon>Brachycera</taxon>
        <taxon>Muscomorpha</taxon>
        <taxon>Ephydroidea</taxon>
        <taxon>Drosophilidae</taxon>
        <taxon>Drosophila</taxon>
        <taxon>Sophophora</taxon>
    </lineage>
</organism>
<feature type="signal peptide" evidence="2">
    <location>
        <begin position="1"/>
        <end position="27"/>
    </location>
</feature>
<dbReference type="PANTHER" id="PTHR19991">
    <property type="entry name" value="L 2 01289"/>
    <property type="match status" value="1"/>
</dbReference>
<dbReference type="Pfam" id="PF00085">
    <property type="entry name" value="Thioredoxin"/>
    <property type="match status" value="1"/>
</dbReference>
<dbReference type="GeneID" id="108017976"/>
<dbReference type="Gene3D" id="3.40.50.11390">
    <property type="match status" value="1"/>
</dbReference>
<feature type="region of interest" description="Disordered" evidence="1">
    <location>
        <begin position="1408"/>
        <end position="1525"/>
    </location>
</feature>
<dbReference type="PANTHER" id="PTHR19991:SF3">
    <property type="entry name" value="LETHAL (2) 01289, ISOFORM F"/>
    <property type="match status" value="1"/>
</dbReference>
<protein>
    <submittedName>
        <fullName evidence="5">Uncharacterized protein hlk isoform X7</fullName>
    </submittedName>
</protein>
<evidence type="ECO:0000313" key="5">
    <source>
        <dbReference type="RefSeq" id="XP_036670029.3"/>
    </source>
</evidence>
<reference evidence="5" key="1">
    <citation type="submission" date="2025-08" db="UniProtKB">
        <authorList>
            <consortium name="RefSeq"/>
        </authorList>
    </citation>
    <scope>IDENTIFICATION</scope>
</reference>
<feature type="region of interest" description="Disordered" evidence="1">
    <location>
        <begin position="1059"/>
        <end position="1334"/>
    </location>
</feature>
<keyword evidence="2" id="KW-0732">Signal</keyword>
<evidence type="ECO:0000259" key="3">
    <source>
        <dbReference type="PROSITE" id="PS51352"/>
    </source>
</evidence>